<dbReference type="Pfam" id="PF13407">
    <property type="entry name" value="Peripla_BP_4"/>
    <property type="match status" value="1"/>
</dbReference>
<sequence length="374" mass="39690">MNEMSRISRRSFGAGALGAAGLALLAACGQGAQAGASGASSGAGGGGGGGTGTYANKGMDFFFFVMLAESIKRRTEELGFTYNSTDAKQDSSQQFNQAKTLLVQKPSFLVVDTVDSGAWAPIATQTKGAKVPFGAVDSLVTDGEIDFQVAFDNSMAGTLAAQKTVELLKAKYGTERGQVFNGYGALSSAAWNARKIAFEAELAKYPEIQLISRPTDGSETTARQVAGATLSEFADLDAIHGPSDSITRGFITAMQTADRLKKVGEEGHIIVTTIDGEPQALQWFRDGTVDAPVSQDPVAYGEICVDMLTTYTAKGQAIPLGAYDNKDYFWESSVIDSTPNGPVMTIPPYIIDKDNVEDPRQWANVVTQKWGIKQ</sequence>
<comment type="caution">
    <text evidence="6">The sequence shown here is derived from an EMBL/GenBank/DDBJ whole genome shotgun (WGS) entry which is preliminary data.</text>
</comment>
<feature type="signal peptide" evidence="4">
    <location>
        <begin position="1"/>
        <end position="34"/>
    </location>
</feature>
<dbReference type="InterPro" id="IPR025997">
    <property type="entry name" value="SBP_2_dom"/>
</dbReference>
<dbReference type="PANTHER" id="PTHR46847:SF1">
    <property type="entry name" value="D-ALLOSE-BINDING PERIPLASMIC PROTEIN-RELATED"/>
    <property type="match status" value="1"/>
</dbReference>
<dbReference type="Gene3D" id="3.40.50.2300">
    <property type="match status" value="2"/>
</dbReference>
<dbReference type="SUPFAM" id="SSF53822">
    <property type="entry name" value="Periplasmic binding protein-like I"/>
    <property type="match status" value="1"/>
</dbReference>
<dbReference type="PROSITE" id="PS51257">
    <property type="entry name" value="PROKAR_LIPOPROTEIN"/>
    <property type="match status" value="1"/>
</dbReference>
<dbReference type="PANTHER" id="PTHR46847">
    <property type="entry name" value="D-ALLOSE-BINDING PERIPLASMIC PROTEIN-RELATED"/>
    <property type="match status" value="1"/>
</dbReference>
<feature type="chain" id="PRO_5039278180" evidence="4">
    <location>
        <begin position="35"/>
        <end position="374"/>
    </location>
</feature>
<organism evidence="6 7">
    <name type="scientific">Nakamurella flavida</name>
    <dbReference type="NCBI Taxonomy" id="363630"/>
    <lineage>
        <taxon>Bacteria</taxon>
        <taxon>Bacillati</taxon>
        <taxon>Actinomycetota</taxon>
        <taxon>Actinomycetes</taxon>
        <taxon>Nakamurellales</taxon>
        <taxon>Nakamurellaceae</taxon>
        <taxon>Nakamurella</taxon>
    </lineage>
</organism>
<name>A0A938YMW5_9ACTN</name>
<evidence type="ECO:0000259" key="5">
    <source>
        <dbReference type="Pfam" id="PF13407"/>
    </source>
</evidence>
<dbReference type="GO" id="GO:0030313">
    <property type="term" value="C:cell envelope"/>
    <property type="evidence" value="ECO:0007669"/>
    <property type="project" value="UniProtKB-SubCell"/>
</dbReference>
<dbReference type="EMBL" id="JAERWL010000015">
    <property type="protein sequence ID" value="MBM9478194.1"/>
    <property type="molecule type" value="Genomic_DNA"/>
</dbReference>
<gene>
    <name evidence="6" type="ORF">JL107_17230</name>
</gene>
<dbReference type="AlphaFoldDB" id="A0A938YMW5"/>
<accession>A0A938YMW5</accession>
<evidence type="ECO:0000313" key="6">
    <source>
        <dbReference type="EMBL" id="MBM9478194.1"/>
    </source>
</evidence>
<evidence type="ECO:0000256" key="2">
    <source>
        <dbReference type="ARBA" id="ARBA00007639"/>
    </source>
</evidence>
<feature type="domain" description="Periplasmic binding protein" evidence="5">
    <location>
        <begin position="57"/>
        <end position="312"/>
    </location>
</feature>
<proteinExistence type="inferred from homology"/>
<evidence type="ECO:0000313" key="7">
    <source>
        <dbReference type="Proteomes" id="UP000663801"/>
    </source>
</evidence>
<evidence type="ECO:0000256" key="4">
    <source>
        <dbReference type="SAM" id="SignalP"/>
    </source>
</evidence>
<dbReference type="PROSITE" id="PS51318">
    <property type="entry name" value="TAT"/>
    <property type="match status" value="1"/>
</dbReference>
<protein>
    <submittedName>
        <fullName evidence="6">Sugar ABC transporter substrate-binding protein</fullName>
    </submittedName>
</protein>
<dbReference type="GO" id="GO:0030246">
    <property type="term" value="F:carbohydrate binding"/>
    <property type="evidence" value="ECO:0007669"/>
    <property type="project" value="UniProtKB-ARBA"/>
</dbReference>
<dbReference type="InterPro" id="IPR028082">
    <property type="entry name" value="Peripla_BP_I"/>
</dbReference>
<evidence type="ECO:0000256" key="1">
    <source>
        <dbReference type="ARBA" id="ARBA00004196"/>
    </source>
</evidence>
<dbReference type="Proteomes" id="UP000663801">
    <property type="component" value="Unassembled WGS sequence"/>
</dbReference>
<dbReference type="InterPro" id="IPR006311">
    <property type="entry name" value="TAT_signal"/>
</dbReference>
<comment type="similarity">
    <text evidence="2">Belongs to the bacterial solute-binding protein 2 family.</text>
</comment>
<dbReference type="CDD" id="cd01536">
    <property type="entry name" value="PBP1_ABC_sugar_binding-like"/>
    <property type="match status" value="1"/>
</dbReference>
<keyword evidence="7" id="KW-1185">Reference proteome</keyword>
<comment type="subcellular location">
    <subcellularLocation>
        <location evidence="1">Cell envelope</location>
    </subcellularLocation>
</comment>
<reference evidence="6" key="1">
    <citation type="submission" date="2021-01" db="EMBL/GenBank/DDBJ databases">
        <title>KCTC 19127 draft genome.</title>
        <authorList>
            <person name="An D."/>
        </authorList>
    </citation>
    <scope>NUCLEOTIDE SEQUENCE</scope>
    <source>
        <strain evidence="6">KCTC 19127</strain>
    </source>
</reference>
<keyword evidence="3 4" id="KW-0732">Signal</keyword>
<evidence type="ECO:0000256" key="3">
    <source>
        <dbReference type="ARBA" id="ARBA00022729"/>
    </source>
</evidence>